<evidence type="ECO:0000259" key="1">
    <source>
        <dbReference type="Pfam" id="PF13406"/>
    </source>
</evidence>
<keyword evidence="2" id="KW-0328">Glycosyltransferase</keyword>
<dbReference type="PANTHER" id="PTHR30163:SF8">
    <property type="entry name" value="LYTIC MUREIN TRANSGLYCOSYLASE"/>
    <property type="match status" value="1"/>
</dbReference>
<dbReference type="PANTHER" id="PTHR30163">
    <property type="entry name" value="MEMBRANE-BOUND LYTIC MUREIN TRANSGLYCOSYLASE B"/>
    <property type="match status" value="1"/>
</dbReference>
<protein>
    <submittedName>
        <fullName evidence="2">Lytic murein transglycosylase</fullName>
        <ecNumber evidence="2">2.4.-.-</ecNumber>
    </submittedName>
</protein>
<dbReference type="Proteomes" id="UP001575181">
    <property type="component" value="Unassembled WGS sequence"/>
</dbReference>
<comment type="caution">
    <text evidence="2">The sequence shown here is derived from an EMBL/GenBank/DDBJ whole genome shotgun (WGS) entry which is preliminary data.</text>
</comment>
<dbReference type="EMBL" id="JBGUAW010000010">
    <property type="protein sequence ID" value="MFA9462011.1"/>
    <property type="molecule type" value="Genomic_DNA"/>
</dbReference>
<proteinExistence type="predicted"/>
<dbReference type="GO" id="GO:0016757">
    <property type="term" value="F:glycosyltransferase activity"/>
    <property type="evidence" value="ECO:0007669"/>
    <property type="project" value="UniProtKB-KW"/>
</dbReference>
<dbReference type="RefSeq" id="WP_373656800.1">
    <property type="nucleotide sequence ID" value="NZ_JBGUAW010000010.1"/>
</dbReference>
<dbReference type="InterPro" id="IPR023346">
    <property type="entry name" value="Lysozyme-like_dom_sf"/>
</dbReference>
<name>A0ABV4TZM3_9GAMM</name>
<dbReference type="EC" id="2.4.-.-" evidence="2"/>
<keyword evidence="2" id="KW-0808">Transferase</keyword>
<dbReference type="Gene3D" id="1.10.8.350">
    <property type="entry name" value="Bacterial muramidase"/>
    <property type="match status" value="1"/>
</dbReference>
<dbReference type="SUPFAM" id="SSF53955">
    <property type="entry name" value="Lysozyme-like"/>
    <property type="match status" value="1"/>
</dbReference>
<evidence type="ECO:0000313" key="2">
    <source>
        <dbReference type="EMBL" id="MFA9462011.1"/>
    </source>
</evidence>
<feature type="domain" description="Transglycosylase SLT" evidence="1">
    <location>
        <begin position="37"/>
        <end position="325"/>
    </location>
</feature>
<evidence type="ECO:0000313" key="3">
    <source>
        <dbReference type="Proteomes" id="UP001575181"/>
    </source>
</evidence>
<gene>
    <name evidence="2" type="ORF">ACERLL_14395</name>
</gene>
<accession>A0ABV4TZM3</accession>
<organism evidence="2 3">
    <name type="scientific">Thiohalorhabdus methylotrophus</name>
    <dbReference type="NCBI Taxonomy" id="3242694"/>
    <lineage>
        <taxon>Bacteria</taxon>
        <taxon>Pseudomonadati</taxon>
        <taxon>Pseudomonadota</taxon>
        <taxon>Gammaproteobacteria</taxon>
        <taxon>Thiohalorhabdales</taxon>
        <taxon>Thiohalorhabdaceae</taxon>
        <taxon>Thiohalorhabdus</taxon>
    </lineage>
</organism>
<dbReference type="InterPro" id="IPR031304">
    <property type="entry name" value="SLT_2"/>
</dbReference>
<dbReference type="Pfam" id="PF13406">
    <property type="entry name" value="SLT_2"/>
    <property type="match status" value="1"/>
</dbReference>
<reference evidence="2 3" key="1">
    <citation type="submission" date="2024-08" db="EMBL/GenBank/DDBJ databases">
        <title>Whole-genome sequencing of halo(alkali)philic microorganisms from hypersaline lakes.</title>
        <authorList>
            <person name="Sorokin D.Y."/>
            <person name="Merkel A.Y."/>
            <person name="Messina E."/>
            <person name="Yakimov M."/>
        </authorList>
    </citation>
    <scope>NUCLEOTIDE SEQUENCE [LARGE SCALE GENOMIC DNA]</scope>
    <source>
        <strain evidence="2 3">Cl-TMA</strain>
    </source>
</reference>
<sequence>MLIFGLAPALAVATDLEGTARQFEHPDRYRVLFSRLIDRGISPERIEDLFSSEKAGLRDEKAVRLRTDISQIPKHKAAERKANRRYVYEAKVLAKNLREYAPVYERMEEEYGIRKEIIGAILLKESALGRYDSFGHDAFVVFNSLLDSLAVGPDASLRMKRRVPRLLDMAAEQLVALVLYAERQGIKLAETPIRASYAGAVGIPQFLPANMDHAVSAGEAPPDLTQLPDAILSAANLIRNKFGWPDEQVDFGRLDNLDRIVEAWLEFDDGRASFAMASNADGQELRRFDKAHSDIPNVEYVGSYVRAIMRYNYSSDYALGVLQIANRVNTLMEEKESL</sequence>
<dbReference type="InterPro" id="IPR043426">
    <property type="entry name" value="MltB-like"/>
</dbReference>
<keyword evidence="3" id="KW-1185">Reference proteome</keyword>